<feature type="region of interest" description="Disordered" evidence="1">
    <location>
        <begin position="1"/>
        <end position="38"/>
    </location>
</feature>
<feature type="transmembrane region" description="Helical" evidence="2">
    <location>
        <begin position="115"/>
        <end position="133"/>
    </location>
</feature>
<feature type="compositionally biased region" description="Basic and acidic residues" evidence="1">
    <location>
        <begin position="24"/>
        <end position="38"/>
    </location>
</feature>
<name>A0ABS3RJV1_9ACTN</name>
<feature type="domain" description="Pyrrolo-quinoline quinone repeat" evidence="3">
    <location>
        <begin position="337"/>
        <end position="533"/>
    </location>
</feature>
<keyword evidence="2" id="KW-1133">Transmembrane helix</keyword>
<evidence type="ECO:0000313" key="4">
    <source>
        <dbReference type="EMBL" id="MBO2457021.1"/>
    </source>
</evidence>
<dbReference type="RefSeq" id="WP_208237595.1">
    <property type="nucleotide sequence ID" value="NZ_JAGEPF010000003.1"/>
</dbReference>
<dbReference type="Proteomes" id="UP000680206">
    <property type="component" value="Unassembled WGS sequence"/>
</dbReference>
<comment type="caution">
    <text evidence="4">The sequence shown here is derived from an EMBL/GenBank/DDBJ whole genome shotgun (WGS) entry which is preliminary data.</text>
</comment>
<keyword evidence="2" id="KW-0812">Transmembrane</keyword>
<feature type="transmembrane region" description="Helical" evidence="2">
    <location>
        <begin position="85"/>
        <end position="103"/>
    </location>
</feature>
<evidence type="ECO:0000259" key="3">
    <source>
        <dbReference type="Pfam" id="PF13360"/>
    </source>
</evidence>
<sequence>MPEPAVRPAQPPTSQPPQRGPLNRVRDRRWTSRRLPEPVRRLPAADRPAVARALRKCVPPADPSLDEPALALSAYTRGQIRRYGWIYLFPPVGLLILSAAMLIASHEERRLGTTIVWIGVAIVTPASAVRRLVRLERLEAAIRARDENATTGPGHRRRMRAPSAATATIVAGILVIASGLWLQWDAHRDRPDWTIDGPHGAFPAPIAAQAPLHPQKVVATYPFDVLTYRGVAIEATPKSASVTAHRIRPAGTYWRFTRRDHRLVDADLDPATGRLLLVWAHLDPDTRTIEAPLQAMVIDVRTGKVRWNRTVPSSSDSLEGAAVIGRSAVIPAEAFTVLDPATGRPRWRLRDRCGQAPAGTAGGTLLVGRMCPDSGLLVEGHDSATGRRLWSKSFASWWPGRSLARELPVSVDALSRNRIVVWTLEREAVYDATTGARIGEHRQLVHGDGKVFDAEAGYAPCSIRVSGGHRKGICATDPVSGRRLWSFPFPGADETTQLRSPVAVADGRVYTLSSDHGGEIADHVDVNDARTGALLARVSPPLPERGRLYGVQAVDGGALVLTADLLPTPSPNRTVLLGDG</sequence>
<gene>
    <name evidence="4" type="ORF">J4709_05490</name>
</gene>
<organism evidence="4 5">
    <name type="scientific">Actinomadura violacea</name>
    <dbReference type="NCBI Taxonomy" id="2819934"/>
    <lineage>
        <taxon>Bacteria</taxon>
        <taxon>Bacillati</taxon>
        <taxon>Actinomycetota</taxon>
        <taxon>Actinomycetes</taxon>
        <taxon>Streptosporangiales</taxon>
        <taxon>Thermomonosporaceae</taxon>
        <taxon>Actinomadura</taxon>
    </lineage>
</organism>
<evidence type="ECO:0000256" key="1">
    <source>
        <dbReference type="SAM" id="MobiDB-lite"/>
    </source>
</evidence>
<accession>A0ABS3RJV1</accession>
<keyword evidence="2" id="KW-0472">Membrane</keyword>
<dbReference type="InterPro" id="IPR015943">
    <property type="entry name" value="WD40/YVTN_repeat-like_dom_sf"/>
</dbReference>
<proteinExistence type="predicted"/>
<keyword evidence="5" id="KW-1185">Reference proteome</keyword>
<dbReference type="EMBL" id="JAGEPF010000003">
    <property type="protein sequence ID" value="MBO2457021.1"/>
    <property type="molecule type" value="Genomic_DNA"/>
</dbReference>
<feature type="transmembrane region" description="Helical" evidence="2">
    <location>
        <begin position="164"/>
        <end position="184"/>
    </location>
</feature>
<reference evidence="4 5" key="1">
    <citation type="submission" date="2021-03" db="EMBL/GenBank/DDBJ databases">
        <title>Actinomadura violae sp. nov., isolated from lichen in Thailand.</title>
        <authorList>
            <person name="Kanchanasin P."/>
            <person name="Saeng-In P."/>
            <person name="Phongsopitanun W."/>
            <person name="Yuki M."/>
            <person name="Kudo T."/>
            <person name="Ohkuma M."/>
            <person name="Tanasupawat S."/>
        </authorList>
    </citation>
    <scope>NUCLEOTIDE SEQUENCE [LARGE SCALE GENOMIC DNA]</scope>
    <source>
        <strain evidence="4 5">LCR2-06</strain>
    </source>
</reference>
<evidence type="ECO:0000256" key="2">
    <source>
        <dbReference type="SAM" id="Phobius"/>
    </source>
</evidence>
<dbReference type="Gene3D" id="2.130.10.10">
    <property type="entry name" value="YVTN repeat-like/Quinoprotein amine dehydrogenase"/>
    <property type="match status" value="2"/>
</dbReference>
<dbReference type="SUPFAM" id="SSF50998">
    <property type="entry name" value="Quinoprotein alcohol dehydrogenase-like"/>
    <property type="match status" value="1"/>
</dbReference>
<dbReference type="InterPro" id="IPR002372">
    <property type="entry name" value="PQQ_rpt_dom"/>
</dbReference>
<feature type="compositionally biased region" description="Pro residues" evidence="1">
    <location>
        <begin position="1"/>
        <end position="19"/>
    </location>
</feature>
<protein>
    <submittedName>
        <fullName evidence="4">PQQ-binding-like beta-propeller repeat protein</fullName>
    </submittedName>
</protein>
<dbReference type="InterPro" id="IPR011047">
    <property type="entry name" value="Quinoprotein_ADH-like_sf"/>
</dbReference>
<dbReference type="Pfam" id="PF13360">
    <property type="entry name" value="PQQ_2"/>
    <property type="match status" value="1"/>
</dbReference>
<evidence type="ECO:0000313" key="5">
    <source>
        <dbReference type="Proteomes" id="UP000680206"/>
    </source>
</evidence>